<evidence type="ECO:0000313" key="5">
    <source>
        <dbReference type="Proteomes" id="UP000282007"/>
    </source>
</evidence>
<keyword evidence="1" id="KW-0472">Membrane</keyword>
<feature type="transmembrane region" description="Helical" evidence="1">
    <location>
        <begin position="163"/>
        <end position="182"/>
    </location>
</feature>
<keyword evidence="1" id="KW-1133">Transmembrane helix</keyword>
<dbReference type="Proteomes" id="UP000277326">
    <property type="component" value="Unassembled WGS sequence"/>
</dbReference>
<organism evidence="3 4">
    <name type="scientific">Haloplanus aerogenes</name>
    <dbReference type="NCBI Taxonomy" id="660522"/>
    <lineage>
        <taxon>Archaea</taxon>
        <taxon>Methanobacteriati</taxon>
        <taxon>Methanobacteriota</taxon>
        <taxon>Stenosarchaea group</taxon>
        <taxon>Halobacteria</taxon>
        <taxon>Halobacteriales</taxon>
        <taxon>Haloferacaceae</taxon>
        <taxon>Haloplanus</taxon>
    </lineage>
</organism>
<keyword evidence="1" id="KW-0812">Transmembrane</keyword>
<dbReference type="RefSeq" id="WP_121921603.1">
    <property type="nucleotide sequence ID" value="NZ_CP034145.1"/>
</dbReference>
<dbReference type="EMBL" id="CP034145">
    <property type="protein sequence ID" value="AZH26644.1"/>
    <property type="molecule type" value="Genomic_DNA"/>
</dbReference>
<accession>A0A3M0CWD6</accession>
<gene>
    <name evidence="3" type="ORF">ATH50_3036</name>
    <name evidence="2" type="ORF">DU502_15240</name>
</gene>
<dbReference type="EMBL" id="REFS01000006">
    <property type="protein sequence ID" value="RMB12880.1"/>
    <property type="molecule type" value="Genomic_DNA"/>
</dbReference>
<proteinExistence type="predicted"/>
<dbReference type="GeneID" id="38472668"/>
<name>A0A3M0CWD6_9EURY</name>
<reference evidence="3 4" key="1">
    <citation type="journal article" date="2015" name="Stand. Genomic Sci.">
        <title>Genomic Encyclopedia of Bacterial and Archaeal Type Strains, Phase III: the genomes of soil and plant-associated and newly described type strains.</title>
        <authorList>
            <person name="Whitman W.B."/>
            <person name="Woyke T."/>
            <person name="Klenk H.P."/>
            <person name="Zhou Y."/>
            <person name="Lilburn T.G."/>
            <person name="Beck B.J."/>
            <person name="De Vos P."/>
            <person name="Vandamme P."/>
            <person name="Eisen J.A."/>
            <person name="Garrity G."/>
            <person name="Hugenholtz P."/>
            <person name="Kyrpides N.C."/>
        </authorList>
    </citation>
    <scope>NUCLEOTIDE SEQUENCE [LARGE SCALE GENOMIC DNA]</scope>
    <source>
        <strain evidence="3 4">CGMCC 1.10124</strain>
    </source>
</reference>
<dbReference type="OrthoDB" id="302342at2157"/>
<protein>
    <recommendedName>
        <fullName evidence="6">CPBP family intramembrane metalloprotease</fullName>
    </recommendedName>
</protein>
<feature type="transmembrane region" description="Helical" evidence="1">
    <location>
        <begin position="136"/>
        <end position="156"/>
    </location>
</feature>
<dbReference type="Proteomes" id="UP000282007">
    <property type="component" value="Chromosome"/>
</dbReference>
<evidence type="ECO:0000313" key="4">
    <source>
        <dbReference type="Proteomes" id="UP000277326"/>
    </source>
</evidence>
<sequence>MSSRPTVDVPTAVLRTLSPRGKVAVAVGTYLLWALTTWTLEGRLLTLQRPEATLDRLLYTGVANVLIGTLFACWIARTFVDAGFTTRARLGLRSVRRTLLASAVGAGAGVALYVAQGPPTTDPVVTLNAFSQVLPVSIAELAVCWLLVGGSVEAALRTRVPDAVARAGALVVASALFGLYHVAHSPPFNTVETIALLTVVSLGTGAFFFVGRSAYGALVFHNFLALFGVTSALAAAGRLAAYRAPVWPLLVTGVVALLVFVGAERVGWHGGVDTP</sequence>
<feature type="transmembrane region" description="Helical" evidence="1">
    <location>
        <begin position="194"/>
        <end position="211"/>
    </location>
</feature>
<feature type="transmembrane region" description="Helical" evidence="1">
    <location>
        <begin position="98"/>
        <end position="116"/>
    </location>
</feature>
<feature type="transmembrane region" description="Helical" evidence="1">
    <location>
        <begin position="21"/>
        <end position="38"/>
    </location>
</feature>
<feature type="transmembrane region" description="Helical" evidence="1">
    <location>
        <begin position="218"/>
        <end position="240"/>
    </location>
</feature>
<reference evidence="3" key="3">
    <citation type="submission" date="2018-10" db="EMBL/GenBank/DDBJ databases">
        <authorList>
            <person name="Whitman W."/>
            <person name="Huntemann M."/>
            <person name="Clum A."/>
            <person name="Pillay M."/>
            <person name="Palaniappan K."/>
            <person name="Varghese N."/>
            <person name="Mikhailova N."/>
            <person name="Stamatis D."/>
            <person name="Reddy T."/>
            <person name="Daum C."/>
            <person name="Shapiro N."/>
            <person name="Ivanova N."/>
            <person name="Kyrpides N."/>
            <person name="Woyke T."/>
        </authorList>
    </citation>
    <scope>NUCLEOTIDE SEQUENCE</scope>
    <source>
        <strain evidence="3">CGMCC 1.10124</strain>
    </source>
</reference>
<evidence type="ECO:0000256" key="1">
    <source>
        <dbReference type="SAM" id="Phobius"/>
    </source>
</evidence>
<dbReference type="AlphaFoldDB" id="A0A3M0CWD6"/>
<dbReference type="KEGG" id="haer:DU502_15240"/>
<feature type="transmembrane region" description="Helical" evidence="1">
    <location>
        <begin position="58"/>
        <end position="77"/>
    </location>
</feature>
<feature type="transmembrane region" description="Helical" evidence="1">
    <location>
        <begin position="246"/>
        <end position="263"/>
    </location>
</feature>
<evidence type="ECO:0000313" key="2">
    <source>
        <dbReference type="EMBL" id="AZH26644.1"/>
    </source>
</evidence>
<evidence type="ECO:0008006" key="6">
    <source>
        <dbReference type="Google" id="ProtNLM"/>
    </source>
</evidence>
<reference evidence="2 5" key="2">
    <citation type="submission" date="2018-07" db="EMBL/GenBank/DDBJ databases">
        <title>Genome sequences of Haloplanus aerogenes JCM 16430T.</title>
        <authorList>
            <person name="Kim Y.B."/>
            <person name="Roh S.W."/>
        </authorList>
    </citation>
    <scope>NUCLEOTIDE SEQUENCE [LARGE SCALE GENOMIC DNA]</scope>
    <source>
        <strain evidence="2 5">JCM 16430</strain>
    </source>
</reference>
<keyword evidence="5" id="KW-1185">Reference proteome</keyword>
<evidence type="ECO:0000313" key="3">
    <source>
        <dbReference type="EMBL" id="RMB12880.1"/>
    </source>
</evidence>